<sequence length="330" mass="35103">MSARTPPLARLCAALLGALLLALLAACTRPQPPALRIGTNVWIGSEPLYLARELGTLDPLHVQLVEYPSASEVLRAYRNQAIDGMVISLDELFGLAVDGLDPRAVLVVDVSHGADAVVGRAGMKTMRDLAGKSIAVEGGALPAFVLSRALALSGMQAGDVKVVHLESNEQPAAFEKGLVDAAVTFDPYRTQLLRAGGRTLFDSTRIPGEIVDLIAIRKGVLDERGPAVQALLTGWFGAVDFMRREPGDAARRMGIRQQTSAEQFLAGQRGLHVPSREENLAMLGGPTPSLAASGRRLMTLMLDAKLLRAPVDIESLLAPGPLTRLPRPPP</sequence>
<dbReference type="AlphaFoldDB" id="A0A7Y6TYP4"/>
<gene>
    <name evidence="5" type="ORF">HQN59_21490</name>
</gene>
<dbReference type="PANTHER" id="PTHR30024">
    <property type="entry name" value="ALIPHATIC SULFONATES-BINDING PROTEIN-RELATED"/>
    <property type="match status" value="1"/>
</dbReference>
<proteinExistence type="inferred from homology"/>
<comment type="caution">
    <text evidence="5">The sequence shown here is derived from an EMBL/GenBank/DDBJ whole genome shotgun (WGS) entry which is preliminary data.</text>
</comment>
<name>A0A7Y6TYP4_9BURK</name>
<dbReference type="SUPFAM" id="SSF53850">
    <property type="entry name" value="Periplasmic binding protein-like II"/>
    <property type="match status" value="1"/>
</dbReference>
<feature type="chain" id="PRO_5031365324" evidence="4">
    <location>
        <begin position="26"/>
        <end position="330"/>
    </location>
</feature>
<dbReference type="Pfam" id="PF13379">
    <property type="entry name" value="NMT1_2"/>
    <property type="match status" value="1"/>
</dbReference>
<evidence type="ECO:0000256" key="1">
    <source>
        <dbReference type="ARBA" id="ARBA00004418"/>
    </source>
</evidence>
<evidence type="ECO:0000256" key="2">
    <source>
        <dbReference type="ARBA" id="ARBA00010742"/>
    </source>
</evidence>
<dbReference type="RefSeq" id="WP_176071166.1">
    <property type="nucleotide sequence ID" value="NZ_JABWMJ010000012.1"/>
</dbReference>
<dbReference type="Gene3D" id="3.40.190.10">
    <property type="entry name" value="Periplasmic binding protein-like II"/>
    <property type="match status" value="2"/>
</dbReference>
<keyword evidence="6" id="KW-1185">Reference proteome</keyword>
<reference evidence="5 6" key="1">
    <citation type="submission" date="2020-06" db="EMBL/GenBank/DDBJ databases">
        <title>Schlegella sp. ID0723 isolated from air conditioner.</title>
        <authorList>
            <person name="Kim D.Y."/>
            <person name="Kim D.-U."/>
        </authorList>
    </citation>
    <scope>NUCLEOTIDE SEQUENCE [LARGE SCALE GENOMIC DNA]</scope>
    <source>
        <strain evidence="5 6">ID0723</strain>
    </source>
</reference>
<dbReference type="PROSITE" id="PS51257">
    <property type="entry name" value="PROKAR_LIPOPROTEIN"/>
    <property type="match status" value="1"/>
</dbReference>
<evidence type="ECO:0000256" key="4">
    <source>
        <dbReference type="SAM" id="SignalP"/>
    </source>
</evidence>
<feature type="signal peptide" evidence="4">
    <location>
        <begin position="1"/>
        <end position="25"/>
    </location>
</feature>
<comment type="subcellular location">
    <subcellularLocation>
        <location evidence="1">Periplasm</location>
    </subcellularLocation>
</comment>
<evidence type="ECO:0000313" key="5">
    <source>
        <dbReference type="EMBL" id="NUZ08330.1"/>
    </source>
</evidence>
<organism evidence="5 6">
    <name type="scientific">Piscinibacter koreensis</name>
    <dbReference type="NCBI Taxonomy" id="2742824"/>
    <lineage>
        <taxon>Bacteria</taxon>
        <taxon>Pseudomonadati</taxon>
        <taxon>Pseudomonadota</taxon>
        <taxon>Betaproteobacteria</taxon>
        <taxon>Burkholderiales</taxon>
        <taxon>Sphaerotilaceae</taxon>
        <taxon>Piscinibacter</taxon>
    </lineage>
</organism>
<evidence type="ECO:0000256" key="3">
    <source>
        <dbReference type="ARBA" id="ARBA00022729"/>
    </source>
</evidence>
<dbReference type="GO" id="GO:0042597">
    <property type="term" value="C:periplasmic space"/>
    <property type="evidence" value="ECO:0007669"/>
    <property type="project" value="UniProtKB-SubCell"/>
</dbReference>
<accession>A0A7Y6TYP4</accession>
<keyword evidence="3 4" id="KW-0732">Signal</keyword>
<dbReference type="Proteomes" id="UP000529637">
    <property type="component" value="Unassembled WGS sequence"/>
</dbReference>
<protein>
    <submittedName>
        <fullName evidence="5">ABC transporter substrate-binding protein</fullName>
    </submittedName>
</protein>
<dbReference type="EMBL" id="JABWMJ010000012">
    <property type="protein sequence ID" value="NUZ08330.1"/>
    <property type="molecule type" value="Genomic_DNA"/>
</dbReference>
<evidence type="ECO:0000313" key="6">
    <source>
        <dbReference type="Proteomes" id="UP000529637"/>
    </source>
</evidence>
<dbReference type="PANTHER" id="PTHR30024:SF47">
    <property type="entry name" value="TAURINE-BINDING PERIPLASMIC PROTEIN"/>
    <property type="match status" value="1"/>
</dbReference>
<comment type="similarity">
    <text evidence="2">Belongs to the bacterial solute-binding protein SsuA/TauA family.</text>
</comment>